<organism evidence="7 8">
    <name type="scientific">Acrasis kona</name>
    <dbReference type="NCBI Taxonomy" id="1008807"/>
    <lineage>
        <taxon>Eukaryota</taxon>
        <taxon>Discoba</taxon>
        <taxon>Heterolobosea</taxon>
        <taxon>Tetramitia</taxon>
        <taxon>Eutetramitia</taxon>
        <taxon>Acrasidae</taxon>
        <taxon>Acrasis</taxon>
    </lineage>
</organism>
<keyword evidence="2 4" id="KW-0547">Nucleotide-binding</keyword>
<dbReference type="InterPro" id="IPR008271">
    <property type="entry name" value="Ser/Thr_kinase_AS"/>
</dbReference>
<gene>
    <name evidence="7" type="ORF">AKO1_011693</name>
</gene>
<dbReference type="AlphaFoldDB" id="A0AAW2Z8T6"/>
<keyword evidence="8" id="KW-1185">Reference proteome</keyword>
<sequence length="485" mass="56258">MSLKTQLEPLIIVSNTEFKAQSLNSLNINAKQRYNDNKELSPLFIRTHNHQSPAKRSTDDWKPPLPNNVLMMLSHDEQYGHVRNNLSPMLENDVSNLLRQEEAREQQTKTGFWSFFPTSPSPTTENNNIEWRSIKVEAKLPKRVGKYFLVGHKVGNGSFGTIYAGKNVATNEDVAIKIEPLRIKNPQLLFESRLYRHLGMDGSANYHHSPISGPNSMPIIENERRTNSTTALNADSGHAFPIGFPKLHWYGVEDSYNVMIIDFLGPCIEDLFDFCRNRLSLKSVLMLADQILSRIEYLHSKCIIHRDIKPENFLMGRGSKGHHIYLVDFGLAKRFIDEKTNQHIKFRKNISLIGTARYTSTNSHLGFEQSRRDDLESIGYVLVYLLKGQLPWQGLRAKTKEQRHTLIGKKKISTSIKSLCQGLPSEFVQYFQHVRSLQFEDVPDYTYLRRIFIELFNKKNYVLDFEYDWMLLKKGIFLNQDYYYT</sequence>
<dbReference type="EC" id="2.7.11.1" evidence="1"/>
<dbReference type="PROSITE" id="PS00108">
    <property type="entry name" value="PROTEIN_KINASE_ST"/>
    <property type="match status" value="1"/>
</dbReference>
<dbReference type="PROSITE" id="PS00107">
    <property type="entry name" value="PROTEIN_KINASE_ATP"/>
    <property type="match status" value="1"/>
</dbReference>
<dbReference type="CDD" id="cd14016">
    <property type="entry name" value="STKc_CK1"/>
    <property type="match status" value="1"/>
</dbReference>
<evidence type="ECO:0000256" key="2">
    <source>
        <dbReference type="ARBA" id="ARBA00022741"/>
    </source>
</evidence>
<evidence type="ECO:0000256" key="3">
    <source>
        <dbReference type="ARBA" id="ARBA00022840"/>
    </source>
</evidence>
<dbReference type="InterPro" id="IPR017441">
    <property type="entry name" value="Protein_kinase_ATP_BS"/>
</dbReference>
<dbReference type="SMART" id="SM00220">
    <property type="entry name" value="S_TKc"/>
    <property type="match status" value="1"/>
</dbReference>
<dbReference type="Gene3D" id="1.10.510.10">
    <property type="entry name" value="Transferase(Phosphotransferase) domain 1"/>
    <property type="match status" value="1"/>
</dbReference>
<evidence type="ECO:0000313" key="8">
    <source>
        <dbReference type="Proteomes" id="UP001431209"/>
    </source>
</evidence>
<dbReference type="InterPro" id="IPR000719">
    <property type="entry name" value="Prot_kinase_dom"/>
</dbReference>
<evidence type="ECO:0000256" key="4">
    <source>
        <dbReference type="PROSITE-ProRule" id="PRU10141"/>
    </source>
</evidence>
<dbReference type="Pfam" id="PF00069">
    <property type="entry name" value="Pkinase"/>
    <property type="match status" value="1"/>
</dbReference>
<keyword evidence="3 4" id="KW-0067">ATP-binding</keyword>
<comment type="similarity">
    <text evidence="5">Belongs to the protein kinase superfamily.</text>
</comment>
<name>A0AAW2Z8T6_9EUKA</name>
<dbReference type="PANTHER" id="PTHR11909">
    <property type="entry name" value="CASEIN KINASE-RELATED"/>
    <property type="match status" value="1"/>
</dbReference>
<evidence type="ECO:0000256" key="5">
    <source>
        <dbReference type="RuleBase" id="RU000304"/>
    </source>
</evidence>
<reference evidence="7 8" key="1">
    <citation type="submission" date="2024-03" db="EMBL/GenBank/DDBJ databases">
        <title>The Acrasis kona genome and developmental transcriptomes reveal deep origins of eukaryotic multicellular pathways.</title>
        <authorList>
            <person name="Sheikh S."/>
            <person name="Fu C.-J."/>
            <person name="Brown M.W."/>
            <person name="Baldauf S.L."/>
        </authorList>
    </citation>
    <scope>NUCLEOTIDE SEQUENCE [LARGE SCALE GENOMIC DNA]</scope>
    <source>
        <strain evidence="7 8">ATCC MYA-3509</strain>
    </source>
</reference>
<dbReference type="SUPFAM" id="SSF56112">
    <property type="entry name" value="Protein kinase-like (PK-like)"/>
    <property type="match status" value="1"/>
</dbReference>
<evidence type="ECO:0000256" key="1">
    <source>
        <dbReference type="ARBA" id="ARBA00012513"/>
    </source>
</evidence>
<comment type="caution">
    <text evidence="7">The sequence shown here is derived from an EMBL/GenBank/DDBJ whole genome shotgun (WGS) entry which is preliminary data.</text>
</comment>
<dbReference type="InterPro" id="IPR050235">
    <property type="entry name" value="CK1_Ser-Thr_kinase"/>
</dbReference>
<feature type="domain" description="Protein kinase" evidence="6">
    <location>
        <begin position="148"/>
        <end position="453"/>
    </location>
</feature>
<keyword evidence="5" id="KW-0723">Serine/threonine-protein kinase</keyword>
<dbReference type="EMBL" id="JAOPGA020001124">
    <property type="protein sequence ID" value="KAL0485309.1"/>
    <property type="molecule type" value="Genomic_DNA"/>
</dbReference>
<evidence type="ECO:0000313" key="7">
    <source>
        <dbReference type="EMBL" id="KAL0485309.1"/>
    </source>
</evidence>
<feature type="binding site" evidence="4">
    <location>
        <position position="177"/>
    </location>
    <ligand>
        <name>ATP</name>
        <dbReference type="ChEBI" id="CHEBI:30616"/>
    </ligand>
</feature>
<dbReference type="PROSITE" id="PS50011">
    <property type="entry name" value="PROTEIN_KINASE_DOM"/>
    <property type="match status" value="1"/>
</dbReference>
<dbReference type="GO" id="GO:0005524">
    <property type="term" value="F:ATP binding"/>
    <property type="evidence" value="ECO:0007669"/>
    <property type="project" value="UniProtKB-UniRule"/>
</dbReference>
<keyword evidence="7" id="KW-0808">Transferase</keyword>
<dbReference type="FunFam" id="1.10.510.10:FF:000596">
    <property type="entry name" value="CK1 family protein kinase"/>
    <property type="match status" value="1"/>
</dbReference>
<dbReference type="Proteomes" id="UP001431209">
    <property type="component" value="Unassembled WGS sequence"/>
</dbReference>
<dbReference type="GO" id="GO:0004674">
    <property type="term" value="F:protein serine/threonine kinase activity"/>
    <property type="evidence" value="ECO:0007669"/>
    <property type="project" value="UniProtKB-KW"/>
</dbReference>
<dbReference type="InterPro" id="IPR011009">
    <property type="entry name" value="Kinase-like_dom_sf"/>
</dbReference>
<protein>
    <recommendedName>
        <fullName evidence="1">non-specific serine/threonine protein kinase</fullName>
        <ecNumber evidence="1">2.7.11.1</ecNumber>
    </recommendedName>
</protein>
<accession>A0AAW2Z8T6</accession>
<evidence type="ECO:0000259" key="6">
    <source>
        <dbReference type="PROSITE" id="PS50011"/>
    </source>
</evidence>
<proteinExistence type="inferred from homology"/>
<keyword evidence="7" id="KW-0418">Kinase</keyword>